<keyword evidence="3" id="KW-0238">DNA-binding</keyword>
<gene>
    <name evidence="6" type="ORF">AKJ09_04622</name>
</gene>
<accession>A0A0K1PWQ3</accession>
<proteinExistence type="inferred from homology"/>
<dbReference type="KEGG" id="llu:AKJ09_04622"/>
<sequence length="181" mass="20104">MSLHVRTLEERCGVRLMERGTRRLHVTQVGEQVLDAAKEVLASVRSLEQVVEGHRNAPTGKLRVTLPLEPSLSAMVAPIAAALTQRYAALKVDLVFDDTVHDLVDEGFDLALRLGSVVESSYVVRRLASEPEIVAASPSVIDERGDTRTLKASEARRGWFTRDCLFARLGRCVRLRATRCR</sequence>
<evidence type="ECO:0000259" key="5">
    <source>
        <dbReference type="PROSITE" id="PS50931"/>
    </source>
</evidence>
<dbReference type="STRING" id="1391654.AKJ09_04622"/>
<dbReference type="SUPFAM" id="SSF46785">
    <property type="entry name" value="Winged helix' DNA-binding domain"/>
    <property type="match status" value="1"/>
</dbReference>
<dbReference type="PANTHER" id="PTHR30537">
    <property type="entry name" value="HTH-TYPE TRANSCRIPTIONAL REGULATOR"/>
    <property type="match status" value="1"/>
</dbReference>
<dbReference type="GO" id="GO:0003700">
    <property type="term" value="F:DNA-binding transcription factor activity"/>
    <property type="evidence" value="ECO:0007669"/>
    <property type="project" value="InterPro"/>
</dbReference>
<dbReference type="InterPro" id="IPR036390">
    <property type="entry name" value="WH_DNA-bd_sf"/>
</dbReference>
<evidence type="ECO:0000256" key="4">
    <source>
        <dbReference type="ARBA" id="ARBA00023163"/>
    </source>
</evidence>
<evidence type="ECO:0000313" key="7">
    <source>
        <dbReference type="Proteomes" id="UP000064967"/>
    </source>
</evidence>
<dbReference type="SUPFAM" id="SSF53850">
    <property type="entry name" value="Periplasmic binding protein-like II"/>
    <property type="match status" value="1"/>
</dbReference>
<dbReference type="InterPro" id="IPR036388">
    <property type="entry name" value="WH-like_DNA-bd_sf"/>
</dbReference>
<dbReference type="Gene3D" id="3.40.190.290">
    <property type="match status" value="1"/>
</dbReference>
<dbReference type="PROSITE" id="PS50931">
    <property type="entry name" value="HTH_LYSR"/>
    <property type="match status" value="1"/>
</dbReference>
<comment type="similarity">
    <text evidence="1">Belongs to the LysR transcriptional regulatory family.</text>
</comment>
<reference evidence="6 7" key="1">
    <citation type="submission" date="2015-08" db="EMBL/GenBank/DDBJ databases">
        <authorList>
            <person name="Babu N.S."/>
            <person name="Beckwith C.J."/>
            <person name="Beseler K.G."/>
            <person name="Brison A."/>
            <person name="Carone J.V."/>
            <person name="Caskin T.P."/>
            <person name="Diamond M."/>
            <person name="Durham M.E."/>
            <person name="Foxe J.M."/>
            <person name="Go M."/>
            <person name="Henderson B.A."/>
            <person name="Jones I.B."/>
            <person name="McGettigan J.A."/>
            <person name="Micheletti S.J."/>
            <person name="Nasrallah M.E."/>
            <person name="Ortiz D."/>
            <person name="Piller C.R."/>
            <person name="Privatt S.R."/>
            <person name="Schneider S.L."/>
            <person name="Sharp S."/>
            <person name="Smith T.C."/>
            <person name="Stanton J.D."/>
            <person name="Ullery H.E."/>
            <person name="Wilson R.J."/>
            <person name="Serrano M.G."/>
            <person name="Buck G."/>
            <person name="Lee V."/>
            <person name="Wang Y."/>
            <person name="Carvalho R."/>
            <person name="Voegtly L."/>
            <person name="Shi R."/>
            <person name="Duckworth R."/>
            <person name="Johnson A."/>
            <person name="Loviza R."/>
            <person name="Walstead R."/>
            <person name="Shah Z."/>
            <person name="Kiflezghi M."/>
            <person name="Wade K."/>
            <person name="Ball S.L."/>
            <person name="Bradley K.W."/>
            <person name="Asai D.J."/>
            <person name="Bowman C.A."/>
            <person name="Russell D.A."/>
            <person name="Pope W.H."/>
            <person name="Jacobs-Sera D."/>
            <person name="Hendrix R.W."/>
            <person name="Hatfull G.F."/>
        </authorList>
    </citation>
    <scope>NUCLEOTIDE SEQUENCE [LARGE SCALE GENOMIC DNA]</scope>
    <source>
        <strain evidence="6 7">DSM 27648</strain>
    </source>
</reference>
<name>A0A0K1PWQ3_9BACT</name>
<protein>
    <submittedName>
        <fullName evidence="6">Transcriptional regulator, LysR family</fullName>
    </submittedName>
</protein>
<dbReference type="Gene3D" id="1.10.10.10">
    <property type="entry name" value="Winged helix-like DNA-binding domain superfamily/Winged helix DNA-binding domain"/>
    <property type="match status" value="1"/>
</dbReference>
<keyword evidence="4" id="KW-0804">Transcription</keyword>
<evidence type="ECO:0000256" key="3">
    <source>
        <dbReference type="ARBA" id="ARBA00023125"/>
    </source>
</evidence>
<feature type="domain" description="HTH lysR-type" evidence="5">
    <location>
        <begin position="1"/>
        <end position="27"/>
    </location>
</feature>
<dbReference type="PANTHER" id="PTHR30537:SF5">
    <property type="entry name" value="HTH-TYPE TRANSCRIPTIONAL ACTIVATOR TTDR-RELATED"/>
    <property type="match status" value="1"/>
</dbReference>
<dbReference type="InterPro" id="IPR005119">
    <property type="entry name" value="LysR_subst-bd"/>
</dbReference>
<keyword evidence="7" id="KW-1185">Reference proteome</keyword>
<dbReference type="OrthoDB" id="9808620at2"/>
<dbReference type="InterPro" id="IPR058163">
    <property type="entry name" value="LysR-type_TF_proteobact-type"/>
</dbReference>
<dbReference type="AlphaFoldDB" id="A0A0K1PWQ3"/>
<evidence type="ECO:0000256" key="1">
    <source>
        <dbReference type="ARBA" id="ARBA00009437"/>
    </source>
</evidence>
<keyword evidence="2" id="KW-0805">Transcription regulation</keyword>
<dbReference type="GO" id="GO:0003677">
    <property type="term" value="F:DNA binding"/>
    <property type="evidence" value="ECO:0007669"/>
    <property type="project" value="UniProtKB-KW"/>
</dbReference>
<evidence type="ECO:0000256" key="2">
    <source>
        <dbReference type="ARBA" id="ARBA00023015"/>
    </source>
</evidence>
<dbReference type="Proteomes" id="UP000064967">
    <property type="component" value="Chromosome"/>
</dbReference>
<dbReference type="EMBL" id="CP012333">
    <property type="protein sequence ID" value="AKU97958.1"/>
    <property type="molecule type" value="Genomic_DNA"/>
</dbReference>
<dbReference type="InterPro" id="IPR000847">
    <property type="entry name" value="LysR_HTH_N"/>
</dbReference>
<dbReference type="Pfam" id="PF03466">
    <property type="entry name" value="LysR_substrate"/>
    <property type="match status" value="1"/>
</dbReference>
<organism evidence="6 7">
    <name type="scientific">Labilithrix luteola</name>
    <dbReference type="NCBI Taxonomy" id="1391654"/>
    <lineage>
        <taxon>Bacteria</taxon>
        <taxon>Pseudomonadati</taxon>
        <taxon>Myxococcota</taxon>
        <taxon>Polyangia</taxon>
        <taxon>Polyangiales</taxon>
        <taxon>Labilitrichaceae</taxon>
        <taxon>Labilithrix</taxon>
    </lineage>
</organism>
<evidence type="ECO:0000313" key="6">
    <source>
        <dbReference type="EMBL" id="AKU97958.1"/>
    </source>
</evidence>